<feature type="domain" description="3-hydroxyacyl-CoA dehydrogenase C-terminal" evidence="3">
    <location>
        <begin position="190"/>
        <end position="287"/>
    </location>
</feature>
<gene>
    <name evidence="6" type="ORF">EH243_03715</name>
</gene>
<dbReference type="SUPFAM" id="SSF48179">
    <property type="entry name" value="6-phosphogluconate dehydrogenase C-terminal domain-like"/>
    <property type="match status" value="2"/>
</dbReference>
<dbReference type="InterPro" id="IPR008927">
    <property type="entry name" value="6-PGluconate_DH-like_C_sf"/>
</dbReference>
<evidence type="ECO:0000313" key="6">
    <source>
        <dbReference type="EMBL" id="RTE67319.1"/>
    </source>
</evidence>
<accession>A0A430KV05</accession>
<evidence type="ECO:0000256" key="2">
    <source>
        <dbReference type="ARBA" id="ARBA00023027"/>
    </source>
</evidence>
<dbReference type="Gene3D" id="3.40.50.720">
    <property type="entry name" value="NAD(P)-binding Rossmann-like Domain"/>
    <property type="match status" value="1"/>
</dbReference>
<feature type="domain" description="3-hydroxyacyl-CoA dehydrogenase C-terminal" evidence="3">
    <location>
        <begin position="424"/>
        <end position="512"/>
    </location>
</feature>
<feature type="domain" description="3-hydroxybutyryl-CoA dehydrogenase reduced Rossmann-fold" evidence="5">
    <location>
        <begin position="354"/>
        <end position="423"/>
    </location>
</feature>
<name>A0A430KV05_9GAMM</name>
<dbReference type="AlphaFoldDB" id="A0A430KV05"/>
<evidence type="ECO:0000259" key="5">
    <source>
        <dbReference type="Pfam" id="PF18321"/>
    </source>
</evidence>
<dbReference type="Proteomes" id="UP000283087">
    <property type="component" value="Unassembled WGS sequence"/>
</dbReference>
<keyword evidence="2" id="KW-0520">NAD</keyword>
<keyword evidence="7" id="KW-1185">Reference proteome</keyword>
<dbReference type="InterPro" id="IPR036291">
    <property type="entry name" value="NAD(P)-bd_dom_sf"/>
</dbReference>
<organism evidence="6 7">
    <name type="scientific">Amphritea opalescens</name>
    <dbReference type="NCBI Taxonomy" id="2490544"/>
    <lineage>
        <taxon>Bacteria</taxon>
        <taxon>Pseudomonadati</taxon>
        <taxon>Pseudomonadota</taxon>
        <taxon>Gammaproteobacteria</taxon>
        <taxon>Oceanospirillales</taxon>
        <taxon>Oceanospirillaceae</taxon>
        <taxon>Amphritea</taxon>
    </lineage>
</organism>
<evidence type="ECO:0000313" key="7">
    <source>
        <dbReference type="Proteomes" id="UP000283087"/>
    </source>
</evidence>
<dbReference type="SUPFAM" id="SSF51735">
    <property type="entry name" value="NAD(P)-binding Rossmann-fold domains"/>
    <property type="match status" value="1"/>
</dbReference>
<dbReference type="FunFam" id="3.40.50.720:FF:000009">
    <property type="entry name" value="Fatty oxidation complex, alpha subunit"/>
    <property type="match status" value="1"/>
</dbReference>
<dbReference type="PANTHER" id="PTHR48075:SF5">
    <property type="entry name" value="3-HYDROXYBUTYRYL-COA DEHYDROGENASE"/>
    <property type="match status" value="1"/>
</dbReference>
<reference evidence="6 7" key="1">
    <citation type="submission" date="2018-11" db="EMBL/GenBank/DDBJ databases">
        <title>The draft genome sequence of Amphritea opalescens ANRC-JH13T.</title>
        <authorList>
            <person name="Fang Z."/>
            <person name="Zhang Y."/>
            <person name="Han X."/>
        </authorList>
    </citation>
    <scope>NUCLEOTIDE SEQUENCE [LARGE SCALE GENOMIC DNA]</scope>
    <source>
        <strain evidence="6 7">ANRC-JH13</strain>
    </source>
</reference>
<evidence type="ECO:0000259" key="4">
    <source>
        <dbReference type="Pfam" id="PF02737"/>
    </source>
</evidence>
<dbReference type="RefSeq" id="WP_126157286.1">
    <property type="nucleotide sequence ID" value="NZ_RQXW01000002.1"/>
</dbReference>
<dbReference type="GO" id="GO:0016616">
    <property type="term" value="F:oxidoreductase activity, acting on the CH-OH group of donors, NAD or NADP as acceptor"/>
    <property type="evidence" value="ECO:0007669"/>
    <property type="project" value="InterPro"/>
</dbReference>
<feature type="domain" description="3-hydroxyacyl-CoA dehydrogenase NAD binding" evidence="4">
    <location>
        <begin position="10"/>
        <end position="187"/>
    </location>
</feature>
<dbReference type="Pfam" id="PF00725">
    <property type="entry name" value="3HCDH"/>
    <property type="match status" value="2"/>
</dbReference>
<dbReference type="InterPro" id="IPR006108">
    <property type="entry name" value="3HC_DH_C"/>
</dbReference>
<dbReference type="Gene3D" id="1.10.1040.50">
    <property type="match status" value="1"/>
</dbReference>
<evidence type="ECO:0000256" key="1">
    <source>
        <dbReference type="ARBA" id="ARBA00023002"/>
    </source>
</evidence>
<dbReference type="InterPro" id="IPR041040">
    <property type="entry name" value="3HCDH_RFF"/>
</dbReference>
<dbReference type="NCBIfam" id="NF006124">
    <property type="entry name" value="PRK08268.1"/>
    <property type="match status" value="1"/>
</dbReference>
<dbReference type="GO" id="GO:0070403">
    <property type="term" value="F:NAD+ binding"/>
    <property type="evidence" value="ECO:0007669"/>
    <property type="project" value="InterPro"/>
</dbReference>
<keyword evidence="1" id="KW-0560">Oxidoreductase</keyword>
<dbReference type="PANTHER" id="PTHR48075">
    <property type="entry name" value="3-HYDROXYACYL-COA DEHYDROGENASE FAMILY PROTEIN"/>
    <property type="match status" value="1"/>
</dbReference>
<protein>
    <submittedName>
        <fullName evidence="6">3-hydroxyacyl-CoA dehydrogenase</fullName>
    </submittedName>
</protein>
<dbReference type="Pfam" id="PF18321">
    <property type="entry name" value="3HCDH_RFF"/>
    <property type="match status" value="1"/>
</dbReference>
<dbReference type="Pfam" id="PF02737">
    <property type="entry name" value="3HCDH_N"/>
    <property type="match status" value="1"/>
</dbReference>
<evidence type="ECO:0000259" key="3">
    <source>
        <dbReference type="Pfam" id="PF00725"/>
    </source>
</evidence>
<sequence>MSRFSKESVIAVIGAGAMGAGIAQVAASAGHQVLLFDAVEGAAEQGIVNTAKGLSRLVERERMTKQDADALVSRIQAVSSIEDLAPANLVIEAIVERLDIKQQVCRQLEEICSASTIIATNTSSISITAIASSLQRPQNLVGMHFFNPAPIMKLVEVISGLETDPQVATDIYNLSISWAKLPVHAKSTPGFIVNRVARSFYGEGLRINQEGATDFVTIDTLLRECGGFRMGPFELMDLIGQDVNYAVSCSVFEAFYHDQRFLPSLIQKELVDAGHLGRKSGKGFYDYSQSSEKGNITKIPSTVDLSSCPAAITVKGRLGIAEPLISLIEEKGIIVKRECEDDDEGMIKVGEAILMLTNGQFTTQRAAESYQPNLISFDLALDYQKASRIALAPSDGASKEAVKAASGLFQLIGKAVSIIDDIPGMVVMRTVCALANEGFDAVNQNVCNEAAVDIAMKGGVNYPFGPIEWANALGLNYTLAVIDNLMAVYGEDRYRASPLLRRKVAEKVLMAKGYSEQKGVC</sequence>
<dbReference type="GO" id="GO:0006631">
    <property type="term" value="P:fatty acid metabolic process"/>
    <property type="evidence" value="ECO:0007669"/>
    <property type="project" value="InterPro"/>
</dbReference>
<dbReference type="OrthoDB" id="5389341at2"/>
<dbReference type="EMBL" id="RQXW01000002">
    <property type="protein sequence ID" value="RTE67319.1"/>
    <property type="molecule type" value="Genomic_DNA"/>
</dbReference>
<proteinExistence type="predicted"/>
<comment type="caution">
    <text evidence="6">The sequence shown here is derived from an EMBL/GenBank/DDBJ whole genome shotgun (WGS) entry which is preliminary data.</text>
</comment>
<dbReference type="InterPro" id="IPR006176">
    <property type="entry name" value="3-OHacyl-CoA_DH_NAD-bd"/>
</dbReference>